<evidence type="ECO:0000313" key="1">
    <source>
        <dbReference type="EMBL" id="KAL2722661.1"/>
    </source>
</evidence>
<sequence length="100" mass="11759">MNFVVPVPANIADLEFSWQSLAGHPAYRWENIEIDIQMDKSNWSRYPRDLQAYTYLDVSIRVTGSQPQLHVQYRSSIRSSVFTKTSRRAREFMFSSLRNV</sequence>
<keyword evidence="2" id="KW-1185">Reference proteome</keyword>
<dbReference type="EMBL" id="JAUDFV010000141">
    <property type="protein sequence ID" value="KAL2722661.1"/>
    <property type="molecule type" value="Genomic_DNA"/>
</dbReference>
<accession>A0ABD2AQJ7</accession>
<keyword evidence="1" id="KW-0418">Kinase</keyword>
<organism evidence="1 2">
    <name type="scientific">Vespula squamosa</name>
    <name type="common">Southern yellow jacket</name>
    <name type="synonym">Wasp</name>
    <dbReference type="NCBI Taxonomy" id="30214"/>
    <lineage>
        <taxon>Eukaryota</taxon>
        <taxon>Metazoa</taxon>
        <taxon>Ecdysozoa</taxon>
        <taxon>Arthropoda</taxon>
        <taxon>Hexapoda</taxon>
        <taxon>Insecta</taxon>
        <taxon>Pterygota</taxon>
        <taxon>Neoptera</taxon>
        <taxon>Endopterygota</taxon>
        <taxon>Hymenoptera</taxon>
        <taxon>Apocrita</taxon>
        <taxon>Aculeata</taxon>
        <taxon>Vespoidea</taxon>
        <taxon>Vespidae</taxon>
        <taxon>Vespinae</taxon>
        <taxon>Vespula</taxon>
    </lineage>
</organism>
<protein>
    <submittedName>
        <fullName evidence="1">Tyrosine-protein kinase Drl</fullName>
    </submittedName>
</protein>
<comment type="caution">
    <text evidence="1">The sequence shown here is derived from an EMBL/GenBank/DDBJ whole genome shotgun (WGS) entry which is preliminary data.</text>
</comment>
<dbReference type="GO" id="GO:0016301">
    <property type="term" value="F:kinase activity"/>
    <property type="evidence" value="ECO:0007669"/>
    <property type="project" value="UniProtKB-KW"/>
</dbReference>
<proteinExistence type="predicted"/>
<dbReference type="Proteomes" id="UP001607302">
    <property type="component" value="Unassembled WGS sequence"/>
</dbReference>
<name>A0ABD2AQJ7_VESSQ</name>
<reference evidence="1 2" key="1">
    <citation type="journal article" date="2024" name="Ann. Entomol. Soc. Am.">
        <title>Genomic analyses of the southern and eastern yellowjacket wasps (Hymenoptera: Vespidae) reveal evolutionary signatures of social life.</title>
        <authorList>
            <person name="Catto M.A."/>
            <person name="Caine P.B."/>
            <person name="Orr S.E."/>
            <person name="Hunt B.G."/>
            <person name="Goodisman M.A.D."/>
        </authorList>
    </citation>
    <scope>NUCLEOTIDE SEQUENCE [LARGE SCALE GENOMIC DNA]</scope>
    <source>
        <strain evidence="1">233</strain>
        <tissue evidence="1">Head and thorax</tissue>
    </source>
</reference>
<evidence type="ECO:0000313" key="2">
    <source>
        <dbReference type="Proteomes" id="UP001607302"/>
    </source>
</evidence>
<keyword evidence="1" id="KW-0808">Transferase</keyword>
<dbReference type="AlphaFoldDB" id="A0ABD2AQJ7"/>
<gene>
    <name evidence="1" type="ORF">V1478_009524</name>
</gene>